<organism evidence="1 2">
    <name type="scientific">Nepenthes gracilis</name>
    <name type="common">Slender pitcher plant</name>
    <dbReference type="NCBI Taxonomy" id="150966"/>
    <lineage>
        <taxon>Eukaryota</taxon>
        <taxon>Viridiplantae</taxon>
        <taxon>Streptophyta</taxon>
        <taxon>Embryophyta</taxon>
        <taxon>Tracheophyta</taxon>
        <taxon>Spermatophyta</taxon>
        <taxon>Magnoliopsida</taxon>
        <taxon>eudicotyledons</taxon>
        <taxon>Gunneridae</taxon>
        <taxon>Pentapetalae</taxon>
        <taxon>Caryophyllales</taxon>
        <taxon>Nepenthaceae</taxon>
        <taxon>Nepenthes</taxon>
    </lineage>
</organism>
<proteinExistence type="predicted"/>
<evidence type="ECO:0000313" key="2">
    <source>
        <dbReference type="Proteomes" id="UP001279734"/>
    </source>
</evidence>
<accession>A0AAD3TMC3</accession>
<keyword evidence="2" id="KW-1185">Reference proteome</keyword>
<dbReference type="EMBL" id="BSYO01000041">
    <property type="protein sequence ID" value="GMH31841.1"/>
    <property type="molecule type" value="Genomic_DNA"/>
</dbReference>
<dbReference type="Proteomes" id="UP001279734">
    <property type="component" value="Unassembled WGS sequence"/>
</dbReference>
<sequence>MAPVHFVPNPVSSLCSENESSIFADSCSNHCGNVVAFSNPEDLPSLVNPTSPPSLTSLEPLVAAPTKVGVPACSESESKSKSGPARLSSPLALGAYRSVLIDSRSVPDVQNSVLDIKVSDDSLCSVLPLISPNSGKPAAPE</sequence>
<dbReference type="AlphaFoldDB" id="A0AAD3TMC3"/>
<evidence type="ECO:0000313" key="1">
    <source>
        <dbReference type="EMBL" id="GMH31841.1"/>
    </source>
</evidence>
<gene>
    <name evidence="1" type="ORF">Nepgr_033685</name>
</gene>
<comment type="caution">
    <text evidence="1">The sequence shown here is derived from an EMBL/GenBank/DDBJ whole genome shotgun (WGS) entry which is preliminary data.</text>
</comment>
<protein>
    <submittedName>
        <fullName evidence="1">Uncharacterized protein</fullName>
    </submittedName>
</protein>
<reference evidence="1" key="1">
    <citation type="submission" date="2023-05" db="EMBL/GenBank/DDBJ databases">
        <title>Nepenthes gracilis genome sequencing.</title>
        <authorList>
            <person name="Fukushima K."/>
        </authorList>
    </citation>
    <scope>NUCLEOTIDE SEQUENCE</scope>
    <source>
        <strain evidence="1">SING2019-196</strain>
    </source>
</reference>
<name>A0AAD3TMC3_NEPGR</name>